<dbReference type="GO" id="GO:0004721">
    <property type="term" value="F:phosphoprotein phosphatase activity"/>
    <property type="evidence" value="ECO:0007669"/>
    <property type="project" value="TreeGrafter"/>
</dbReference>
<dbReference type="Pfam" id="PF02518">
    <property type="entry name" value="HATPase_c"/>
    <property type="match status" value="1"/>
</dbReference>
<gene>
    <name evidence="11" type="ORF">IZT61_20230</name>
</gene>
<reference evidence="11 12" key="1">
    <citation type="submission" date="2020-11" db="EMBL/GenBank/DDBJ databases">
        <title>Pedobacter endophytica, an endophytic bacteria isolated form Carex pumila.</title>
        <authorList>
            <person name="Peng Y."/>
            <person name="Jiang L."/>
            <person name="Lee J."/>
        </authorList>
    </citation>
    <scope>NUCLEOTIDE SEQUENCE [LARGE SCALE GENOMIC DNA]</scope>
    <source>
        <strain evidence="11 12">JBR3-12</strain>
    </source>
</reference>
<comment type="catalytic activity">
    <reaction evidence="1">
        <text>ATP + protein L-histidine = ADP + protein N-phospho-L-histidine.</text>
        <dbReference type="EC" id="2.7.13.3"/>
    </reaction>
</comment>
<feature type="domain" description="Histidine kinase" evidence="8">
    <location>
        <begin position="292"/>
        <end position="508"/>
    </location>
</feature>
<dbReference type="Pfam" id="PF00989">
    <property type="entry name" value="PAS"/>
    <property type="match status" value="2"/>
</dbReference>
<dbReference type="FunFam" id="3.30.565.10:FF:000006">
    <property type="entry name" value="Sensor histidine kinase WalK"/>
    <property type="match status" value="1"/>
</dbReference>
<dbReference type="FunFam" id="1.10.287.130:FF:000001">
    <property type="entry name" value="Two-component sensor histidine kinase"/>
    <property type="match status" value="1"/>
</dbReference>
<keyword evidence="4" id="KW-0808">Transferase</keyword>
<dbReference type="InterPro" id="IPR036097">
    <property type="entry name" value="HisK_dim/P_sf"/>
</dbReference>
<evidence type="ECO:0000256" key="3">
    <source>
        <dbReference type="ARBA" id="ARBA00022553"/>
    </source>
</evidence>
<evidence type="ECO:0000256" key="6">
    <source>
        <dbReference type="ARBA" id="ARBA00023012"/>
    </source>
</evidence>
<dbReference type="SUPFAM" id="SSF47384">
    <property type="entry name" value="Homodimeric domain of signal transducing histidine kinase"/>
    <property type="match status" value="1"/>
</dbReference>
<dbReference type="InterPro" id="IPR005467">
    <property type="entry name" value="His_kinase_dom"/>
</dbReference>
<dbReference type="CDD" id="cd00130">
    <property type="entry name" value="PAS"/>
    <property type="match status" value="2"/>
</dbReference>
<evidence type="ECO:0000313" key="12">
    <source>
        <dbReference type="Proteomes" id="UP000594759"/>
    </source>
</evidence>
<evidence type="ECO:0000256" key="4">
    <source>
        <dbReference type="ARBA" id="ARBA00022679"/>
    </source>
</evidence>
<dbReference type="Gene3D" id="3.30.450.20">
    <property type="entry name" value="PAS domain"/>
    <property type="match status" value="2"/>
</dbReference>
<dbReference type="SUPFAM" id="SSF55785">
    <property type="entry name" value="PYP-like sensor domain (PAS domain)"/>
    <property type="match status" value="2"/>
</dbReference>
<dbReference type="GO" id="GO:0006355">
    <property type="term" value="P:regulation of DNA-templated transcription"/>
    <property type="evidence" value="ECO:0007669"/>
    <property type="project" value="InterPro"/>
</dbReference>
<dbReference type="Proteomes" id="UP000594759">
    <property type="component" value="Chromosome"/>
</dbReference>
<dbReference type="SUPFAM" id="SSF55874">
    <property type="entry name" value="ATPase domain of HSP90 chaperone/DNA topoisomerase II/histidine kinase"/>
    <property type="match status" value="1"/>
</dbReference>
<evidence type="ECO:0000259" key="9">
    <source>
        <dbReference type="PROSITE" id="PS50112"/>
    </source>
</evidence>
<feature type="domain" description="PAS" evidence="9">
    <location>
        <begin position="163"/>
        <end position="232"/>
    </location>
</feature>
<dbReference type="SMART" id="SM00086">
    <property type="entry name" value="PAC"/>
    <property type="match status" value="2"/>
</dbReference>
<dbReference type="AlphaFoldDB" id="A0A7S9KZH0"/>
<dbReference type="InterPro" id="IPR004358">
    <property type="entry name" value="Sig_transdc_His_kin-like_C"/>
</dbReference>
<evidence type="ECO:0000313" key="11">
    <source>
        <dbReference type="EMBL" id="QPH39341.1"/>
    </source>
</evidence>
<accession>A0A7S9KZH0</accession>
<dbReference type="PROSITE" id="PS50112">
    <property type="entry name" value="PAS"/>
    <property type="match status" value="2"/>
</dbReference>
<keyword evidence="12" id="KW-1185">Reference proteome</keyword>
<dbReference type="InterPro" id="IPR035965">
    <property type="entry name" value="PAS-like_dom_sf"/>
</dbReference>
<dbReference type="GO" id="GO:0005886">
    <property type="term" value="C:plasma membrane"/>
    <property type="evidence" value="ECO:0007669"/>
    <property type="project" value="TreeGrafter"/>
</dbReference>
<dbReference type="InterPro" id="IPR003594">
    <property type="entry name" value="HATPase_dom"/>
</dbReference>
<dbReference type="InterPro" id="IPR001610">
    <property type="entry name" value="PAC"/>
</dbReference>
<dbReference type="Gene3D" id="3.30.565.10">
    <property type="entry name" value="Histidine kinase-like ATPase, C-terminal domain"/>
    <property type="match status" value="1"/>
</dbReference>
<evidence type="ECO:0000256" key="7">
    <source>
        <dbReference type="ARBA" id="ARBA00023136"/>
    </source>
</evidence>
<evidence type="ECO:0000259" key="8">
    <source>
        <dbReference type="PROSITE" id="PS50109"/>
    </source>
</evidence>
<dbReference type="InterPro" id="IPR003661">
    <property type="entry name" value="HisK_dim/P_dom"/>
</dbReference>
<proteinExistence type="predicted"/>
<evidence type="ECO:0000256" key="5">
    <source>
        <dbReference type="ARBA" id="ARBA00022777"/>
    </source>
</evidence>
<dbReference type="RefSeq" id="WP_196098808.1">
    <property type="nucleotide sequence ID" value="NZ_CP064939.1"/>
</dbReference>
<feature type="domain" description="PAS" evidence="9">
    <location>
        <begin position="41"/>
        <end position="111"/>
    </location>
</feature>
<dbReference type="InterPro" id="IPR050351">
    <property type="entry name" value="BphY/WalK/GraS-like"/>
</dbReference>
<dbReference type="SMART" id="SM00388">
    <property type="entry name" value="HisKA"/>
    <property type="match status" value="1"/>
</dbReference>
<evidence type="ECO:0000256" key="1">
    <source>
        <dbReference type="ARBA" id="ARBA00000085"/>
    </source>
</evidence>
<name>A0A7S9KZH0_9SPHI</name>
<dbReference type="InterPro" id="IPR013767">
    <property type="entry name" value="PAS_fold"/>
</dbReference>
<dbReference type="PANTHER" id="PTHR45453">
    <property type="entry name" value="PHOSPHATE REGULON SENSOR PROTEIN PHOR"/>
    <property type="match status" value="1"/>
</dbReference>
<sequence>MKESKEITEIIAALRKSEVDLQLNNEQLKTLNLALRVAEEKSAILNSIIESSDDAIISKNLDGIITGWNAAAQRIFGHRAHEIIGRSILNLIPPERHHEEPKIIEQLRSGKRIDHFETQRLRKDGTLVDVSLTISPIFDSTGNIIGLSKIARDITPQRHAEVMSERLSAIIASSDDAIVSKDLNSIITSWNDGAVRIFGFTADEMIGESIFKIIPEDRREEEPKILSQLKQGLRVDHFETIRRRKDGTYIHVSLTISPIKDRKGNVIGLSKIARDISERKEIEKKKDEFIGFVSHELKTPLTSLRSYIQISMHKALQQGHDFIGHALSKAEMQTKKMEKMIADFLNVSRLEEGKMKLNLGNFDLVELINGSIADASIISAKHQLRYAGETEAFVLADPEKIGLVLTNLISNAQKYSPLGGEIIVSCQKVGQSFSISVKDVGIGIAPENQKTLFDKFSRIDSDQTRSISGFGIGLYLVASIIALHGSEISVQSEPGKGSSFMFILPIANTATATPDDSKISNDE</sequence>
<dbReference type="PRINTS" id="PR00344">
    <property type="entry name" value="BCTRLSENSOR"/>
</dbReference>
<protein>
    <recommendedName>
        <fullName evidence="2">histidine kinase</fullName>
        <ecNumber evidence="2">2.7.13.3</ecNumber>
    </recommendedName>
</protein>
<feature type="domain" description="PAC" evidence="10">
    <location>
        <begin position="236"/>
        <end position="288"/>
    </location>
</feature>
<dbReference type="KEGG" id="pex:IZT61_20230"/>
<dbReference type="Gene3D" id="1.10.287.130">
    <property type="match status" value="1"/>
</dbReference>
<evidence type="ECO:0000259" key="10">
    <source>
        <dbReference type="PROSITE" id="PS50113"/>
    </source>
</evidence>
<evidence type="ECO:0000256" key="2">
    <source>
        <dbReference type="ARBA" id="ARBA00012438"/>
    </source>
</evidence>
<dbReference type="PANTHER" id="PTHR45453:SF1">
    <property type="entry name" value="PHOSPHATE REGULON SENSOR PROTEIN PHOR"/>
    <property type="match status" value="1"/>
</dbReference>
<dbReference type="InterPro" id="IPR000700">
    <property type="entry name" value="PAS-assoc_C"/>
</dbReference>
<dbReference type="PROSITE" id="PS50113">
    <property type="entry name" value="PAC"/>
    <property type="match status" value="2"/>
</dbReference>
<dbReference type="SMART" id="SM00387">
    <property type="entry name" value="HATPase_c"/>
    <property type="match status" value="1"/>
</dbReference>
<dbReference type="InterPro" id="IPR000014">
    <property type="entry name" value="PAS"/>
</dbReference>
<keyword evidence="3" id="KW-0597">Phosphoprotein</keyword>
<dbReference type="GO" id="GO:0016036">
    <property type="term" value="P:cellular response to phosphate starvation"/>
    <property type="evidence" value="ECO:0007669"/>
    <property type="project" value="TreeGrafter"/>
</dbReference>
<dbReference type="InterPro" id="IPR036890">
    <property type="entry name" value="HATPase_C_sf"/>
</dbReference>
<organism evidence="11 12">
    <name type="scientific">Pedobacter endophyticus</name>
    <dbReference type="NCBI Taxonomy" id="2789740"/>
    <lineage>
        <taxon>Bacteria</taxon>
        <taxon>Pseudomonadati</taxon>
        <taxon>Bacteroidota</taxon>
        <taxon>Sphingobacteriia</taxon>
        <taxon>Sphingobacteriales</taxon>
        <taxon>Sphingobacteriaceae</taxon>
        <taxon>Pedobacter</taxon>
    </lineage>
</organism>
<dbReference type="SMART" id="SM00091">
    <property type="entry name" value="PAS"/>
    <property type="match status" value="2"/>
</dbReference>
<dbReference type="EMBL" id="CP064939">
    <property type="protein sequence ID" value="QPH39341.1"/>
    <property type="molecule type" value="Genomic_DNA"/>
</dbReference>
<dbReference type="EC" id="2.7.13.3" evidence="2"/>
<dbReference type="PROSITE" id="PS50109">
    <property type="entry name" value="HIS_KIN"/>
    <property type="match status" value="1"/>
</dbReference>
<feature type="domain" description="PAC" evidence="10">
    <location>
        <begin position="114"/>
        <end position="166"/>
    </location>
</feature>
<keyword evidence="5" id="KW-0418">Kinase</keyword>
<dbReference type="GO" id="GO:0000155">
    <property type="term" value="F:phosphorelay sensor kinase activity"/>
    <property type="evidence" value="ECO:0007669"/>
    <property type="project" value="InterPro"/>
</dbReference>
<keyword evidence="7" id="KW-0472">Membrane</keyword>
<keyword evidence="6" id="KW-0902">Two-component regulatory system</keyword>
<dbReference type="NCBIfam" id="TIGR00229">
    <property type="entry name" value="sensory_box"/>
    <property type="match status" value="2"/>
</dbReference>
<dbReference type="CDD" id="cd00082">
    <property type="entry name" value="HisKA"/>
    <property type="match status" value="1"/>
</dbReference>
<dbReference type="Pfam" id="PF00512">
    <property type="entry name" value="HisKA"/>
    <property type="match status" value="1"/>
</dbReference>